<feature type="compositionally biased region" description="Polar residues" evidence="2">
    <location>
        <begin position="1"/>
        <end position="17"/>
    </location>
</feature>
<evidence type="ECO:0008006" key="5">
    <source>
        <dbReference type="Google" id="ProtNLM"/>
    </source>
</evidence>
<comment type="caution">
    <text evidence="3">The sequence shown here is derived from an EMBL/GenBank/DDBJ whole genome shotgun (WGS) entry which is preliminary data.</text>
</comment>
<keyword evidence="1" id="KW-0175">Coiled coil</keyword>
<dbReference type="SUPFAM" id="SSF57959">
    <property type="entry name" value="Leucine zipper domain"/>
    <property type="match status" value="1"/>
</dbReference>
<dbReference type="EMBL" id="MU404359">
    <property type="protein sequence ID" value="KAI1609867.1"/>
    <property type="molecule type" value="Genomic_DNA"/>
</dbReference>
<keyword evidence="4" id="KW-1185">Reference proteome</keyword>
<evidence type="ECO:0000313" key="4">
    <source>
        <dbReference type="Proteomes" id="UP001203852"/>
    </source>
</evidence>
<protein>
    <recommendedName>
        <fullName evidence="5">BZIP domain-containing protein</fullName>
    </recommendedName>
</protein>
<dbReference type="AlphaFoldDB" id="A0AAN6DQQ1"/>
<proteinExistence type="predicted"/>
<name>A0AAN6DQQ1_9EURO</name>
<feature type="coiled-coil region" evidence="1">
    <location>
        <begin position="179"/>
        <end position="206"/>
    </location>
</feature>
<dbReference type="InterPro" id="IPR046347">
    <property type="entry name" value="bZIP_sf"/>
</dbReference>
<dbReference type="Proteomes" id="UP001203852">
    <property type="component" value="Unassembled WGS sequence"/>
</dbReference>
<organism evidence="3 4">
    <name type="scientific">Exophiala viscosa</name>
    <dbReference type="NCBI Taxonomy" id="2486360"/>
    <lineage>
        <taxon>Eukaryota</taxon>
        <taxon>Fungi</taxon>
        <taxon>Dikarya</taxon>
        <taxon>Ascomycota</taxon>
        <taxon>Pezizomycotina</taxon>
        <taxon>Eurotiomycetes</taxon>
        <taxon>Chaetothyriomycetidae</taxon>
        <taxon>Chaetothyriales</taxon>
        <taxon>Herpotrichiellaceae</taxon>
        <taxon>Exophiala</taxon>
    </lineage>
</organism>
<reference evidence="3" key="1">
    <citation type="journal article" date="2022" name="bioRxiv">
        <title>Deciphering the potential niche of two novel black yeast fungi from a biological soil crust based on their genomes, phenotypes, and melanin regulation.</title>
        <authorList>
            <consortium name="DOE Joint Genome Institute"/>
            <person name="Carr E.C."/>
            <person name="Barton Q."/>
            <person name="Grambo S."/>
            <person name="Sullivan M."/>
            <person name="Renfro C.M."/>
            <person name="Kuo A."/>
            <person name="Pangilinan J."/>
            <person name="Lipzen A."/>
            <person name="Keymanesh K."/>
            <person name="Savage E."/>
            <person name="Barry K."/>
            <person name="Grigoriev I.V."/>
            <person name="Riekhof W.R."/>
            <person name="Harris S.S."/>
        </authorList>
    </citation>
    <scope>NUCLEOTIDE SEQUENCE</scope>
    <source>
        <strain evidence="3">JF 03-4F</strain>
    </source>
</reference>
<evidence type="ECO:0000256" key="1">
    <source>
        <dbReference type="SAM" id="Coils"/>
    </source>
</evidence>
<feature type="region of interest" description="Disordered" evidence="2">
    <location>
        <begin position="1"/>
        <end position="35"/>
    </location>
</feature>
<evidence type="ECO:0000256" key="2">
    <source>
        <dbReference type="SAM" id="MobiDB-lite"/>
    </source>
</evidence>
<sequence length="255" mass="28628">MSSQYQPKPVHLTTSLERSTQEQRTPSSSSSTLRSNRMTAIYPTMQHSDQSINTFYSPATLPDSYSYDWSYVPTAFADSNSDAFLDFLLLDDGSTTTMPQETHHRAASVAESVISDTSSTTTQQTTFSESYFPSTSSRKEPQSTTAMSGRGVLIPNLPTAQDRKHRRREQNRKAQSVFRQKRKCEVSKLQQEIAQLKMQLALMHRNATTVGWTICAKCRNFYPPVVHNQEASPVSLELEPQSNSEWAGGMVVEDV</sequence>
<feature type="compositionally biased region" description="Low complexity" evidence="2">
    <location>
        <begin position="117"/>
        <end position="126"/>
    </location>
</feature>
<gene>
    <name evidence="3" type="ORF">EDD36DRAFT_445010</name>
</gene>
<feature type="region of interest" description="Disordered" evidence="2">
    <location>
        <begin position="110"/>
        <end position="155"/>
    </location>
</feature>
<dbReference type="CDD" id="cd14686">
    <property type="entry name" value="bZIP"/>
    <property type="match status" value="1"/>
</dbReference>
<dbReference type="Gene3D" id="1.20.5.170">
    <property type="match status" value="1"/>
</dbReference>
<dbReference type="GO" id="GO:0003700">
    <property type="term" value="F:DNA-binding transcription factor activity"/>
    <property type="evidence" value="ECO:0007669"/>
    <property type="project" value="InterPro"/>
</dbReference>
<feature type="compositionally biased region" description="Low complexity" evidence="2">
    <location>
        <begin position="22"/>
        <end position="35"/>
    </location>
</feature>
<evidence type="ECO:0000313" key="3">
    <source>
        <dbReference type="EMBL" id="KAI1609867.1"/>
    </source>
</evidence>
<feature type="compositionally biased region" description="Polar residues" evidence="2">
    <location>
        <begin position="127"/>
        <end position="147"/>
    </location>
</feature>
<accession>A0AAN6DQQ1</accession>